<proteinExistence type="evidence at transcript level"/>
<accession>B6UBF0</accession>
<reference evidence="1" key="1">
    <citation type="journal article" date="2009" name="Plant Mol. Biol.">
        <title>Insights into corn genes derived from large-scale cDNA sequencing.</title>
        <authorList>
            <person name="Alexandrov N.N."/>
            <person name="Brover V.V."/>
            <person name="Freidin S."/>
            <person name="Troukhan M.E."/>
            <person name="Tatarinova T.V."/>
            <person name="Zhang H."/>
            <person name="Swaller T.J."/>
            <person name="Lu Y.P."/>
            <person name="Bouck J."/>
            <person name="Flavell R.B."/>
            <person name="Feldmann K.A."/>
        </authorList>
    </citation>
    <scope>NUCLEOTIDE SEQUENCE</scope>
</reference>
<organism evidence="1">
    <name type="scientific">Zea mays</name>
    <name type="common">Maize</name>
    <dbReference type="NCBI Taxonomy" id="4577"/>
    <lineage>
        <taxon>Eukaryota</taxon>
        <taxon>Viridiplantae</taxon>
        <taxon>Streptophyta</taxon>
        <taxon>Embryophyta</taxon>
        <taxon>Tracheophyta</taxon>
        <taxon>Spermatophyta</taxon>
        <taxon>Magnoliopsida</taxon>
        <taxon>Liliopsida</taxon>
        <taxon>Poales</taxon>
        <taxon>Poaceae</taxon>
        <taxon>PACMAD clade</taxon>
        <taxon>Panicoideae</taxon>
        <taxon>Andropogonodae</taxon>
        <taxon>Andropogoneae</taxon>
        <taxon>Tripsacinae</taxon>
        <taxon>Zea</taxon>
    </lineage>
</organism>
<dbReference type="EMBL" id="EU974565">
    <property type="protein sequence ID" value="ACG46683.1"/>
    <property type="molecule type" value="mRNA"/>
</dbReference>
<dbReference type="AlphaFoldDB" id="B6UBF0"/>
<sequence length="38" mass="4164">MLFSSPELREHRGSALDVISTAGVFTAVRSRGSEESPW</sequence>
<name>B6UBF0_MAIZE</name>
<evidence type="ECO:0000313" key="1">
    <source>
        <dbReference type="EMBL" id="ACG46683.1"/>
    </source>
</evidence>
<protein>
    <submittedName>
        <fullName evidence="1">Uncharacterized protein</fullName>
    </submittedName>
</protein>